<protein>
    <recommendedName>
        <fullName evidence="4">PH domain-containing protein</fullName>
    </recommendedName>
</protein>
<comment type="caution">
    <text evidence="5">The sequence shown here is derived from an EMBL/GenBank/DDBJ whole genome shotgun (WGS) entry which is preliminary data.</text>
</comment>
<evidence type="ECO:0000256" key="2">
    <source>
        <dbReference type="ARBA" id="ARBA00023136"/>
    </source>
</evidence>
<organism evidence="5 6">
    <name type="scientific">Pristionchus mayeri</name>
    <dbReference type="NCBI Taxonomy" id="1317129"/>
    <lineage>
        <taxon>Eukaryota</taxon>
        <taxon>Metazoa</taxon>
        <taxon>Ecdysozoa</taxon>
        <taxon>Nematoda</taxon>
        <taxon>Chromadorea</taxon>
        <taxon>Rhabditida</taxon>
        <taxon>Rhabditina</taxon>
        <taxon>Diplogasteromorpha</taxon>
        <taxon>Diplogasteroidea</taxon>
        <taxon>Neodiplogasteridae</taxon>
        <taxon>Pristionchus</taxon>
    </lineage>
</organism>
<proteinExistence type="predicted"/>
<accession>A0AAN5D8M9</accession>
<dbReference type="SUPFAM" id="SSF50729">
    <property type="entry name" value="PH domain-like"/>
    <property type="match status" value="1"/>
</dbReference>
<dbReference type="InterPro" id="IPR039680">
    <property type="entry name" value="PLEKHB1/2"/>
</dbReference>
<feature type="region of interest" description="Disordered" evidence="3">
    <location>
        <begin position="313"/>
        <end position="367"/>
    </location>
</feature>
<dbReference type="PANTHER" id="PTHR14309:SF12">
    <property type="entry name" value="PH DOMAIN-CONTAINING PROTEIN"/>
    <property type="match status" value="1"/>
</dbReference>
<dbReference type="AlphaFoldDB" id="A0AAN5D8M9"/>
<dbReference type="InterPro" id="IPR011993">
    <property type="entry name" value="PH-like_dom_sf"/>
</dbReference>
<evidence type="ECO:0000313" key="6">
    <source>
        <dbReference type="Proteomes" id="UP001328107"/>
    </source>
</evidence>
<feature type="region of interest" description="Disordered" evidence="3">
    <location>
        <begin position="597"/>
        <end position="637"/>
    </location>
</feature>
<feature type="compositionally biased region" description="Pro residues" evidence="3">
    <location>
        <begin position="124"/>
        <end position="136"/>
    </location>
</feature>
<dbReference type="GO" id="GO:0016020">
    <property type="term" value="C:membrane"/>
    <property type="evidence" value="ECO:0007669"/>
    <property type="project" value="UniProtKB-SubCell"/>
</dbReference>
<feature type="region of interest" description="Disordered" evidence="3">
    <location>
        <begin position="389"/>
        <end position="449"/>
    </location>
</feature>
<feature type="compositionally biased region" description="Acidic residues" evidence="3">
    <location>
        <begin position="389"/>
        <end position="414"/>
    </location>
</feature>
<gene>
    <name evidence="5" type="ORF">PMAYCL1PPCAC_28232</name>
</gene>
<feature type="compositionally biased region" description="Low complexity" evidence="3">
    <location>
        <begin position="165"/>
        <end position="192"/>
    </location>
</feature>
<dbReference type="Pfam" id="PF00169">
    <property type="entry name" value="PH"/>
    <property type="match status" value="1"/>
</dbReference>
<evidence type="ECO:0000256" key="1">
    <source>
        <dbReference type="ARBA" id="ARBA00004370"/>
    </source>
</evidence>
<feature type="non-terminal residue" evidence="5">
    <location>
        <position position="746"/>
    </location>
</feature>
<feature type="domain" description="PH" evidence="4">
    <location>
        <begin position="486"/>
        <end position="603"/>
    </location>
</feature>
<feature type="compositionally biased region" description="Acidic residues" evidence="3">
    <location>
        <begin position="424"/>
        <end position="437"/>
    </location>
</feature>
<dbReference type="Gene3D" id="2.30.29.30">
    <property type="entry name" value="Pleckstrin-homology domain (PH domain)/Phosphotyrosine-binding domain (PTB)"/>
    <property type="match status" value="2"/>
</dbReference>
<dbReference type="EMBL" id="BTRK01000006">
    <property type="protein sequence ID" value="GMR58037.1"/>
    <property type="molecule type" value="Genomic_DNA"/>
</dbReference>
<dbReference type="FunFam" id="2.30.29.30:FF:000624">
    <property type="entry name" value="Protein CBG23324"/>
    <property type="match status" value="2"/>
</dbReference>
<sequence length="746" mass="77812">MSDVRKLKEGEVMRFSKGILSSKWKKAHAVLFSDSNLCLFDEKGDRKPKISVLLKDVIPYICVGLVCDRMPVKRPQLPSGYSVHHLVGIGMDPRADTVHWVLFASDTDIESWFTEITKTLPKPAEQPQPGPQPPNTIPTGGYVPPPKYPDAPPPVGFQQPPSYPAQPAQAGGYQPQPAGYPQQPSYPRQPSPYGGGGGGGGQPTVVVVDRGGGGGYGGGGVGSTVGYGGYRSGGGSGFGSAIGGFGTGMLLGSLTGYGMGSFFGGHSYYPSYGGGFGGGFGGGGYGMGGGYGGGSYYSDNDTTTINNYYSGDNNGGGGGVQPAIDNSSHEPAGDGVNYGDYDRGDEGVQPEDGGYGGGDFGDVVAGDTVDQGRDTVACDGSTVDFAVDEEPAEQDEPEPEEDYGFTGAQEDDDNGGYGENEFGGNDDDAEEEQQDDYEPSHEDNAYDGGAADDYGTIVWCVGARRHVDDYQSYPSCVLSQMADVRRLKEGNLLCYLRSCLIMKKWKMAWAELYSDSRLVVSEEKGEKPKYSVLLKDVIPYMAVGLVCDRMPVKRPSLPEGNSVHHLVGIGEDPDADTVHWILFSSDQDMESWFGEITKTLPKPPAPAGNEPPPQYQEKAGVPGGPGPYPGGPAGAPGQPGNTVVVVQGQQDNDLGMDGMMTGMLLGTLAGYGMGSVFGGIHPCGFGGYGMGGAFVSNDTNITNNYYGDQGAGEQGAADDGGYDGADYGGGDFGDFGGDFGGGDFGG</sequence>
<dbReference type="InterPro" id="IPR001849">
    <property type="entry name" value="PH_domain"/>
</dbReference>
<dbReference type="GO" id="GO:0045595">
    <property type="term" value="P:regulation of cell differentiation"/>
    <property type="evidence" value="ECO:0007669"/>
    <property type="project" value="TreeGrafter"/>
</dbReference>
<keyword evidence="6" id="KW-1185">Reference proteome</keyword>
<feature type="region of interest" description="Disordered" evidence="3">
    <location>
        <begin position="120"/>
        <end position="210"/>
    </location>
</feature>
<comment type="subcellular location">
    <subcellularLocation>
        <location evidence="1">Membrane</location>
    </subcellularLocation>
</comment>
<evidence type="ECO:0000259" key="4">
    <source>
        <dbReference type="SMART" id="SM00233"/>
    </source>
</evidence>
<evidence type="ECO:0000256" key="3">
    <source>
        <dbReference type="SAM" id="MobiDB-lite"/>
    </source>
</evidence>
<feature type="compositionally biased region" description="Pro residues" evidence="3">
    <location>
        <begin position="143"/>
        <end position="155"/>
    </location>
</feature>
<reference evidence="6" key="1">
    <citation type="submission" date="2022-10" db="EMBL/GenBank/DDBJ databases">
        <title>Genome assembly of Pristionchus species.</title>
        <authorList>
            <person name="Yoshida K."/>
            <person name="Sommer R.J."/>
        </authorList>
    </citation>
    <scope>NUCLEOTIDE SEQUENCE [LARGE SCALE GENOMIC DNA]</scope>
    <source>
        <strain evidence="6">RS5460</strain>
    </source>
</reference>
<dbReference type="SMART" id="SM00233">
    <property type="entry name" value="PH"/>
    <property type="match status" value="2"/>
</dbReference>
<dbReference type="PANTHER" id="PTHR14309">
    <property type="entry name" value="EXPRESSED PROTEIN"/>
    <property type="match status" value="1"/>
</dbReference>
<evidence type="ECO:0000313" key="5">
    <source>
        <dbReference type="EMBL" id="GMR58037.1"/>
    </source>
</evidence>
<feature type="domain" description="PH" evidence="4">
    <location>
        <begin position="6"/>
        <end position="123"/>
    </location>
</feature>
<feature type="compositionally biased region" description="Pro residues" evidence="3">
    <location>
        <begin position="601"/>
        <end position="614"/>
    </location>
</feature>
<keyword evidence="2" id="KW-0472">Membrane</keyword>
<dbReference type="Proteomes" id="UP001328107">
    <property type="component" value="Unassembled WGS sequence"/>
</dbReference>
<name>A0AAN5D8M9_9BILA</name>
<feature type="compositionally biased region" description="Gly residues" evidence="3">
    <location>
        <begin position="193"/>
        <end position="202"/>
    </location>
</feature>